<evidence type="ECO:0000256" key="2">
    <source>
        <dbReference type="ARBA" id="ARBA00006824"/>
    </source>
</evidence>
<dbReference type="Pfam" id="PF04117">
    <property type="entry name" value="Mpv17_PMP22"/>
    <property type="match status" value="1"/>
</dbReference>
<comment type="subcellular location">
    <subcellularLocation>
        <location evidence="1">Membrane</location>
        <topology evidence="1">Multi-pass membrane protein</topology>
    </subcellularLocation>
</comment>
<dbReference type="Proteomes" id="UP000070444">
    <property type="component" value="Unassembled WGS sequence"/>
</dbReference>
<name>A0A137PG26_CONC2</name>
<evidence type="ECO:0000256" key="5">
    <source>
        <dbReference type="ARBA" id="ARBA00023136"/>
    </source>
</evidence>
<evidence type="ECO:0000256" key="6">
    <source>
        <dbReference type="RuleBase" id="RU363053"/>
    </source>
</evidence>
<sequence>MTTEKKQPKCEVKAEEPSPIPRLCLMSVFLSGIADLIAQNTDLLASFAGASSTKAVFKLDFVRLARFIFYGVFMTPIGFKWVSLLNYLFPMPESKVIKTSEKTEKVIEPSTVDVFQAVTKRVIMDQVVYSPFSVAFFFVGMGYLEGSNWVEIYSKLTENFWPALIACYKVWPLVQFFNFFFVPLVLQIPFCGFVGIFWNIYMSLLNSQ</sequence>
<organism evidence="7 8">
    <name type="scientific">Conidiobolus coronatus (strain ATCC 28846 / CBS 209.66 / NRRL 28638)</name>
    <name type="common">Delacroixia coronata</name>
    <dbReference type="NCBI Taxonomy" id="796925"/>
    <lineage>
        <taxon>Eukaryota</taxon>
        <taxon>Fungi</taxon>
        <taxon>Fungi incertae sedis</taxon>
        <taxon>Zoopagomycota</taxon>
        <taxon>Entomophthoromycotina</taxon>
        <taxon>Entomophthoromycetes</taxon>
        <taxon>Entomophthorales</taxon>
        <taxon>Ancylistaceae</taxon>
        <taxon>Conidiobolus</taxon>
    </lineage>
</organism>
<gene>
    <name evidence="7" type="ORF">CONCODRAFT_77078</name>
</gene>
<evidence type="ECO:0000313" key="8">
    <source>
        <dbReference type="Proteomes" id="UP000070444"/>
    </source>
</evidence>
<dbReference type="OrthoDB" id="10267969at2759"/>
<dbReference type="STRING" id="796925.A0A137PG26"/>
<keyword evidence="5 6" id="KW-0472">Membrane</keyword>
<dbReference type="EMBL" id="KQ964429">
    <property type="protein sequence ID" value="KXN73925.1"/>
    <property type="molecule type" value="Genomic_DNA"/>
</dbReference>
<dbReference type="GO" id="GO:0016020">
    <property type="term" value="C:membrane"/>
    <property type="evidence" value="ECO:0007669"/>
    <property type="project" value="UniProtKB-SubCell"/>
</dbReference>
<feature type="transmembrane region" description="Helical" evidence="6">
    <location>
        <begin position="179"/>
        <end position="201"/>
    </location>
</feature>
<dbReference type="InterPro" id="IPR007248">
    <property type="entry name" value="Mpv17_PMP22"/>
</dbReference>
<keyword evidence="8" id="KW-1185">Reference proteome</keyword>
<evidence type="ECO:0000256" key="1">
    <source>
        <dbReference type="ARBA" id="ARBA00004141"/>
    </source>
</evidence>
<evidence type="ECO:0000313" key="7">
    <source>
        <dbReference type="EMBL" id="KXN73925.1"/>
    </source>
</evidence>
<reference evidence="7 8" key="1">
    <citation type="journal article" date="2015" name="Genome Biol. Evol.">
        <title>Phylogenomic analyses indicate that early fungi evolved digesting cell walls of algal ancestors of land plants.</title>
        <authorList>
            <person name="Chang Y."/>
            <person name="Wang S."/>
            <person name="Sekimoto S."/>
            <person name="Aerts A.L."/>
            <person name="Choi C."/>
            <person name="Clum A."/>
            <person name="LaButti K.M."/>
            <person name="Lindquist E.A."/>
            <person name="Yee Ngan C."/>
            <person name="Ohm R.A."/>
            <person name="Salamov A.A."/>
            <person name="Grigoriev I.V."/>
            <person name="Spatafora J.W."/>
            <person name="Berbee M.L."/>
        </authorList>
    </citation>
    <scope>NUCLEOTIDE SEQUENCE [LARGE SCALE GENOMIC DNA]</scope>
    <source>
        <strain evidence="7 8">NRRL 28638</strain>
    </source>
</reference>
<evidence type="ECO:0000256" key="3">
    <source>
        <dbReference type="ARBA" id="ARBA00022692"/>
    </source>
</evidence>
<keyword evidence="3 6" id="KW-0812">Transmembrane</keyword>
<dbReference type="AlphaFoldDB" id="A0A137PG26"/>
<keyword evidence="4 6" id="KW-1133">Transmembrane helix</keyword>
<comment type="similarity">
    <text evidence="2 6">Belongs to the peroxisomal membrane protein PXMP2/4 family.</text>
</comment>
<dbReference type="PANTHER" id="PTHR11266">
    <property type="entry name" value="PEROXISOMAL MEMBRANE PROTEIN 2, PXMP2 MPV17"/>
    <property type="match status" value="1"/>
</dbReference>
<dbReference type="PANTHER" id="PTHR11266:SF50">
    <property type="entry name" value="VACUOLAR MEMBRANE PROTEIN YOR292C"/>
    <property type="match status" value="1"/>
</dbReference>
<dbReference type="GO" id="GO:0005739">
    <property type="term" value="C:mitochondrion"/>
    <property type="evidence" value="ECO:0007669"/>
    <property type="project" value="TreeGrafter"/>
</dbReference>
<feature type="transmembrane region" description="Helical" evidence="6">
    <location>
        <begin position="127"/>
        <end position="144"/>
    </location>
</feature>
<protein>
    <submittedName>
        <fullName evidence="7">Uncharacterized protein</fullName>
    </submittedName>
</protein>
<dbReference type="OMA" id="HWQNWLE"/>
<accession>A0A137PG26</accession>
<proteinExistence type="inferred from homology"/>
<feature type="transmembrane region" description="Helical" evidence="6">
    <location>
        <begin position="67"/>
        <end position="89"/>
    </location>
</feature>
<evidence type="ECO:0000256" key="4">
    <source>
        <dbReference type="ARBA" id="ARBA00022989"/>
    </source>
</evidence>